<sequence>MLKLTLCVQMSLVRMSSRVERKLIGQTVGIESLVNMMTTLNALC</sequence>
<name>A0A0V1FXI5_TRIPS</name>
<evidence type="ECO:0000313" key="2">
    <source>
        <dbReference type="Proteomes" id="UP000054995"/>
    </source>
</evidence>
<reference evidence="1 2" key="1">
    <citation type="submission" date="2015-01" db="EMBL/GenBank/DDBJ databases">
        <title>Evolution of Trichinella species and genotypes.</title>
        <authorList>
            <person name="Korhonen P.K."/>
            <person name="Edoardo P."/>
            <person name="Giuseppe L.R."/>
            <person name="Gasser R.B."/>
        </authorList>
    </citation>
    <scope>NUCLEOTIDE SEQUENCE [LARGE SCALE GENOMIC DNA]</scope>
    <source>
        <strain evidence="1">ISS470</strain>
    </source>
</reference>
<keyword evidence="2" id="KW-1185">Reference proteome</keyword>
<dbReference type="EMBL" id="JYDT01000019">
    <property type="protein sequence ID" value="KRY90686.1"/>
    <property type="molecule type" value="Genomic_DNA"/>
</dbReference>
<evidence type="ECO:0000313" key="1">
    <source>
        <dbReference type="EMBL" id="KRY90686.1"/>
    </source>
</evidence>
<proteinExistence type="predicted"/>
<protein>
    <submittedName>
        <fullName evidence="1">Uncharacterized protein</fullName>
    </submittedName>
</protein>
<dbReference type="Proteomes" id="UP000054995">
    <property type="component" value="Unassembled WGS sequence"/>
</dbReference>
<dbReference type="AlphaFoldDB" id="A0A0V1FXI5"/>
<gene>
    <name evidence="1" type="ORF">T4D_6249</name>
</gene>
<accession>A0A0V1FXI5</accession>
<organism evidence="1 2">
    <name type="scientific">Trichinella pseudospiralis</name>
    <name type="common">Parasitic roundworm</name>
    <dbReference type="NCBI Taxonomy" id="6337"/>
    <lineage>
        <taxon>Eukaryota</taxon>
        <taxon>Metazoa</taxon>
        <taxon>Ecdysozoa</taxon>
        <taxon>Nematoda</taxon>
        <taxon>Enoplea</taxon>
        <taxon>Dorylaimia</taxon>
        <taxon>Trichinellida</taxon>
        <taxon>Trichinellidae</taxon>
        <taxon>Trichinella</taxon>
    </lineage>
</organism>
<comment type="caution">
    <text evidence="1">The sequence shown here is derived from an EMBL/GenBank/DDBJ whole genome shotgun (WGS) entry which is preliminary data.</text>
</comment>